<dbReference type="EMBL" id="FPCA01000001">
    <property type="protein sequence ID" value="SFU48878.1"/>
    <property type="molecule type" value="Genomic_DNA"/>
</dbReference>
<feature type="transmembrane region" description="Helical" evidence="1">
    <location>
        <begin position="488"/>
        <end position="509"/>
    </location>
</feature>
<feature type="transmembrane region" description="Helical" evidence="1">
    <location>
        <begin position="369"/>
        <end position="389"/>
    </location>
</feature>
<accession>A0A1I7GKC4</accession>
<evidence type="ECO:0000259" key="2">
    <source>
        <dbReference type="Pfam" id="PF01433"/>
    </source>
</evidence>
<proteinExistence type="predicted"/>
<dbReference type="GO" id="GO:0008237">
    <property type="term" value="F:metallopeptidase activity"/>
    <property type="evidence" value="ECO:0007669"/>
    <property type="project" value="InterPro"/>
</dbReference>
<feature type="transmembrane region" description="Helical" evidence="1">
    <location>
        <begin position="529"/>
        <end position="552"/>
    </location>
</feature>
<feature type="transmembrane region" description="Helical" evidence="1">
    <location>
        <begin position="455"/>
        <end position="476"/>
    </location>
</feature>
<keyword evidence="1" id="KW-0472">Membrane</keyword>
<feature type="transmembrane region" description="Helical" evidence="1">
    <location>
        <begin position="53"/>
        <end position="77"/>
    </location>
</feature>
<dbReference type="OrthoDB" id="100605at2"/>
<gene>
    <name evidence="3" type="ORF">SAMN04487941_1086</name>
</gene>
<reference evidence="4" key="1">
    <citation type="submission" date="2016-10" db="EMBL/GenBank/DDBJ databases">
        <authorList>
            <person name="Varghese N."/>
        </authorList>
    </citation>
    <scope>NUCLEOTIDE SEQUENCE [LARGE SCALE GENOMIC DNA]</scope>
    <source>
        <strain evidence="4">DSM 18820</strain>
    </source>
</reference>
<feature type="transmembrane region" description="Helical" evidence="1">
    <location>
        <begin position="103"/>
        <end position="127"/>
    </location>
</feature>
<dbReference type="GO" id="GO:0008270">
    <property type="term" value="F:zinc ion binding"/>
    <property type="evidence" value="ECO:0007669"/>
    <property type="project" value="InterPro"/>
</dbReference>
<feature type="transmembrane region" description="Helical" evidence="1">
    <location>
        <begin position="573"/>
        <end position="594"/>
    </location>
</feature>
<feature type="transmembrane region" description="Helical" evidence="1">
    <location>
        <begin position="242"/>
        <end position="266"/>
    </location>
</feature>
<evidence type="ECO:0000313" key="4">
    <source>
        <dbReference type="Proteomes" id="UP000182491"/>
    </source>
</evidence>
<evidence type="ECO:0000256" key="1">
    <source>
        <dbReference type="SAM" id="Phobius"/>
    </source>
</evidence>
<dbReference type="Pfam" id="PF01433">
    <property type="entry name" value="Peptidase_M1"/>
    <property type="match status" value="1"/>
</dbReference>
<keyword evidence="1" id="KW-1133">Transmembrane helix</keyword>
<dbReference type="InterPro" id="IPR027268">
    <property type="entry name" value="Peptidase_M4/M1_CTD_sf"/>
</dbReference>
<name>A0A1I7GKC4_9BACT</name>
<protein>
    <submittedName>
        <fullName evidence="3">ABC-type transport system involved in multi-copper enzyme maturation, permease component</fullName>
    </submittedName>
</protein>
<dbReference type="Proteomes" id="UP000182491">
    <property type="component" value="Unassembled WGS sequence"/>
</dbReference>
<dbReference type="SUPFAM" id="SSF55486">
    <property type="entry name" value="Metalloproteases ('zincins'), catalytic domain"/>
    <property type="match status" value="1"/>
</dbReference>
<dbReference type="RefSeq" id="WP_068836415.1">
    <property type="nucleotide sequence ID" value="NZ_BMXC01000001.1"/>
</dbReference>
<feature type="transmembrane region" description="Helical" evidence="1">
    <location>
        <begin position="173"/>
        <end position="195"/>
    </location>
</feature>
<feature type="transmembrane region" description="Helical" evidence="1">
    <location>
        <begin position="324"/>
        <end position="344"/>
    </location>
</feature>
<dbReference type="Gene3D" id="1.10.390.10">
    <property type="entry name" value="Neutral Protease Domain 2"/>
    <property type="match status" value="1"/>
</dbReference>
<feature type="transmembrane region" description="Helical" evidence="1">
    <location>
        <begin position="147"/>
        <end position="168"/>
    </location>
</feature>
<keyword evidence="1" id="KW-0812">Transmembrane</keyword>
<feature type="transmembrane region" description="Helical" evidence="1">
    <location>
        <begin position="410"/>
        <end position="435"/>
    </location>
</feature>
<sequence>MKFREIFRFEFHYQLRSVSTWIYLGIAFLFPLFFSAIGESSDDAVFLNAPSSLIFITVFASVIWLLSAGAIAGHAAARDVQTRMHPLMYTVPVRKIEYLGGRFLAAFLLNALIQLAIPLAFFLSFHIRTVDAAQLGPFRAEAFLTTYFYLSLPLAFIVTACQFSFSVLNRNAIVAYVGSLLLFPIIFPLIGTMVAKFAGNWELVKLIDPVGFSIIGSVDTWTAFEKNTRLLRLEGMFLWNRVLWLSLALGILSYTYLRFSFVHTAAGNWWSRFKRKPSVEAPVARATRRNTPLTITPAFSVATHVRQTFAIAGYSFGAIVKSKAGLVVVGLLTLQMIVFAHEYLEFRGVPQYPNLMNLLGMLTASLRDFQTPLIIIPILINYYAGELVWREREAGLDKISHTMPVSEWSLFLGNFLGLALIMGVWLGFLLLAGVIIPMTMNYPTVEVGVLLKVLFGIQLTNYLLFALLALVVHVLVNQKYLGHLVMLLVYLAMVFAAKIGIEHNLLLYASDPGWSYTDMRGFGPYLAPWLWFKLYWAAWAMLFAVAARLFWVRSMSEKLWMRLRLTRQRFTRATALTAVAAGGFVLISGGYIFYNTNVLNEYSTAAERTEKIAQYELKYGKYKHTPQPLLTGTKLQVEIYPEDRSAEIRGAYTLINKSTLPIDTIHLATANGVKTGAVKFDRAFTSIAEDQQLGHSIYKLSKPLEPGDSLRLSFAVAYHAQGFPHKGIVVSVIENGTYFINYNWLPAVGYQAMRELRDNGERKKYGLGPWAVPSLYDAANTKRIMPGQELIHLEAVVGTAAGQVAIGPGALLGTWKAGGRNYFHYATSAPIRNNYSFFSANYATQEATWKNPESGQAVAIRLYYHPAHGEHIDRMVKSVKDSFAYYTRKYGSYPYSHITLIERSGYAGELNAEPTTVDYGESFTFSNQKDNPWALDLVYFPIAHEIAHQWWGAAQLLPAHVEGGIVVSETLANYTSLQVVEETYGKEHARKLLSMWRKSYEVPRSRAATPLLQATDAFIGYRKGPLALHALSEYIGKERVNNALRQLLTKYGSGKPPFATSLDLYRELKVVTPDSLQYLLHDYFEKNVYWQLKAVQSEAQQLDSSTWQVTLQVDARKVVVDSTGAEVAVPMHDWVEVGVFAASEKELGKPLYLQKHRIRSGVQTITVKVKKKPSRADIDPNYLLIDLNLENNTRKVKLEGVAEEGFDLI</sequence>
<dbReference type="AlphaFoldDB" id="A0A1I7GKC4"/>
<dbReference type="STRING" id="388950.GCA_001611675_00182"/>
<feature type="domain" description="Peptidase M1 membrane alanine aminopeptidase" evidence="2">
    <location>
        <begin position="941"/>
        <end position="1074"/>
    </location>
</feature>
<organism evidence="3 4">
    <name type="scientific">Pontibacter akesuensis</name>
    <dbReference type="NCBI Taxonomy" id="388950"/>
    <lineage>
        <taxon>Bacteria</taxon>
        <taxon>Pseudomonadati</taxon>
        <taxon>Bacteroidota</taxon>
        <taxon>Cytophagia</taxon>
        <taxon>Cytophagales</taxon>
        <taxon>Hymenobacteraceae</taxon>
        <taxon>Pontibacter</taxon>
    </lineage>
</organism>
<feature type="transmembrane region" description="Helical" evidence="1">
    <location>
        <begin position="21"/>
        <end position="38"/>
    </location>
</feature>
<dbReference type="InterPro" id="IPR014782">
    <property type="entry name" value="Peptidase_M1_dom"/>
</dbReference>
<keyword evidence="4" id="KW-1185">Reference proteome</keyword>
<evidence type="ECO:0000313" key="3">
    <source>
        <dbReference type="EMBL" id="SFU48878.1"/>
    </source>
</evidence>